<keyword evidence="4" id="KW-0804">Transcription</keyword>
<dbReference type="Proteomes" id="UP000652013">
    <property type="component" value="Unassembled WGS sequence"/>
</dbReference>
<dbReference type="InterPro" id="IPR036388">
    <property type="entry name" value="WH-like_DNA-bd_sf"/>
</dbReference>
<reference evidence="5" key="1">
    <citation type="submission" date="2021-01" db="EMBL/GenBank/DDBJ databases">
        <title>Whole genome shotgun sequence of Spirilliplanes yamanashiensis NBRC 15828.</title>
        <authorList>
            <person name="Komaki H."/>
            <person name="Tamura T."/>
        </authorList>
    </citation>
    <scope>NUCLEOTIDE SEQUENCE</scope>
    <source>
        <strain evidence="5">NBRC 15828</strain>
    </source>
</reference>
<dbReference type="SUPFAM" id="SSF46785">
    <property type="entry name" value="Winged helix' DNA-binding domain"/>
    <property type="match status" value="1"/>
</dbReference>
<evidence type="ECO:0000313" key="6">
    <source>
        <dbReference type="Proteomes" id="UP000652013"/>
    </source>
</evidence>
<protein>
    <submittedName>
        <fullName evidence="5">Penicillinase repressor</fullName>
    </submittedName>
</protein>
<dbReference type="EMBL" id="BOOY01000043">
    <property type="protein sequence ID" value="GIJ06635.1"/>
    <property type="molecule type" value="Genomic_DNA"/>
</dbReference>
<evidence type="ECO:0000256" key="2">
    <source>
        <dbReference type="ARBA" id="ARBA00023015"/>
    </source>
</evidence>
<dbReference type="GO" id="GO:0003677">
    <property type="term" value="F:DNA binding"/>
    <property type="evidence" value="ECO:0007669"/>
    <property type="project" value="UniProtKB-KW"/>
</dbReference>
<dbReference type="Pfam" id="PF03965">
    <property type="entry name" value="Penicillinase_R"/>
    <property type="match status" value="1"/>
</dbReference>
<comment type="caution">
    <text evidence="5">The sequence shown here is derived from an EMBL/GenBank/DDBJ whole genome shotgun (WGS) entry which is preliminary data.</text>
</comment>
<dbReference type="PIRSF" id="PIRSF019455">
    <property type="entry name" value="CopR_AtkY"/>
    <property type="match status" value="1"/>
</dbReference>
<gene>
    <name evidence="5" type="ORF">Sya03_59870</name>
</gene>
<keyword evidence="2" id="KW-0805">Transcription regulation</keyword>
<accession>A0A8J3YEU2</accession>
<sequence length="122" mass="13715">MRAFGDLEAAIMDSLWRRSGSATVRDILDDLASRRPAYTTVQTVMDNLYKKGWLRREPDGRAYRYDPTVTREEYGARQLRHALDGAGDPAEALVRFVEKMSDSETAALRQALAAYEGSDDPT</sequence>
<dbReference type="Gene3D" id="6.10.140.850">
    <property type="match status" value="1"/>
</dbReference>
<proteinExistence type="inferred from homology"/>
<dbReference type="AlphaFoldDB" id="A0A8J3YEU2"/>
<dbReference type="GO" id="GO:0045892">
    <property type="term" value="P:negative regulation of DNA-templated transcription"/>
    <property type="evidence" value="ECO:0007669"/>
    <property type="project" value="InterPro"/>
</dbReference>
<organism evidence="5 6">
    <name type="scientific">Spirilliplanes yamanashiensis</name>
    <dbReference type="NCBI Taxonomy" id="42233"/>
    <lineage>
        <taxon>Bacteria</taxon>
        <taxon>Bacillati</taxon>
        <taxon>Actinomycetota</taxon>
        <taxon>Actinomycetes</taxon>
        <taxon>Micromonosporales</taxon>
        <taxon>Micromonosporaceae</taxon>
        <taxon>Spirilliplanes</taxon>
    </lineage>
</organism>
<name>A0A8J3YEU2_9ACTN</name>
<evidence type="ECO:0000256" key="4">
    <source>
        <dbReference type="ARBA" id="ARBA00023163"/>
    </source>
</evidence>
<dbReference type="RefSeq" id="WP_239107948.1">
    <property type="nucleotide sequence ID" value="NZ_BAAAGJ010000001.1"/>
</dbReference>
<dbReference type="InterPro" id="IPR036390">
    <property type="entry name" value="WH_DNA-bd_sf"/>
</dbReference>
<keyword evidence="3" id="KW-0238">DNA-binding</keyword>
<evidence type="ECO:0000313" key="5">
    <source>
        <dbReference type="EMBL" id="GIJ06635.1"/>
    </source>
</evidence>
<evidence type="ECO:0000256" key="1">
    <source>
        <dbReference type="ARBA" id="ARBA00011046"/>
    </source>
</evidence>
<evidence type="ECO:0000256" key="3">
    <source>
        <dbReference type="ARBA" id="ARBA00023125"/>
    </source>
</evidence>
<dbReference type="InterPro" id="IPR005650">
    <property type="entry name" value="BlaI_family"/>
</dbReference>
<keyword evidence="6" id="KW-1185">Reference proteome</keyword>
<dbReference type="Gene3D" id="1.10.10.10">
    <property type="entry name" value="Winged helix-like DNA-binding domain superfamily/Winged helix DNA-binding domain"/>
    <property type="match status" value="1"/>
</dbReference>
<comment type="similarity">
    <text evidence="1">Belongs to the BlaI transcriptional regulatory family.</text>
</comment>